<dbReference type="InterPro" id="IPR050131">
    <property type="entry name" value="Peptidase_S8_subtilisin-like"/>
</dbReference>
<dbReference type="InterPro" id="IPR015500">
    <property type="entry name" value="Peptidase_S8_subtilisin-rel"/>
</dbReference>
<evidence type="ECO:0000256" key="2">
    <source>
        <dbReference type="ARBA" id="ARBA00022670"/>
    </source>
</evidence>
<dbReference type="EMBL" id="RBDY01000004">
    <property type="protein sequence ID" value="RKN25335.1"/>
    <property type="molecule type" value="Genomic_DNA"/>
</dbReference>
<evidence type="ECO:0000259" key="9">
    <source>
        <dbReference type="Pfam" id="PF04151"/>
    </source>
</evidence>
<dbReference type="Gene3D" id="2.60.120.380">
    <property type="match status" value="1"/>
</dbReference>
<feature type="region of interest" description="Disordered" evidence="6">
    <location>
        <begin position="149"/>
        <end position="189"/>
    </location>
</feature>
<gene>
    <name evidence="11" type="ORF">D7318_09005</name>
    <name evidence="10" type="ORF">D7319_08150</name>
</gene>
<feature type="signal peptide" evidence="7">
    <location>
        <begin position="1"/>
        <end position="45"/>
    </location>
</feature>
<dbReference type="InterPro" id="IPR023828">
    <property type="entry name" value="Peptidase_S8_Ser-AS"/>
</dbReference>
<feature type="active site" description="Charge relay system" evidence="5">
    <location>
        <position position="589"/>
    </location>
</feature>
<organism evidence="10 13">
    <name type="scientific">Streptomyces radicis</name>
    <dbReference type="NCBI Taxonomy" id="1750517"/>
    <lineage>
        <taxon>Bacteria</taxon>
        <taxon>Bacillati</taxon>
        <taxon>Actinomycetota</taxon>
        <taxon>Actinomycetes</taxon>
        <taxon>Kitasatosporales</taxon>
        <taxon>Streptomycetaceae</taxon>
        <taxon>Streptomyces</taxon>
    </lineage>
</organism>
<keyword evidence="4 5" id="KW-0720">Serine protease</keyword>
<keyword evidence="7" id="KW-0732">Signal</keyword>
<dbReference type="GO" id="GO:0006508">
    <property type="term" value="P:proteolysis"/>
    <property type="evidence" value="ECO:0007669"/>
    <property type="project" value="UniProtKB-KW"/>
</dbReference>
<feature type="domain" description="Peptidase S8/S53" evidence="8">
    <location>
        <begin position="205"/>
        <end position="640"/>
    </location>
</feature>
<dbReference type="InterPro" id="IPR036852">
    <property type="entry name" value="Peptidase_S8/S53_dom_sf"/>
</dbReference>
<keyword evidence="2 5" id="KW-0645">Protease</keyword>
<reference evidence="12 13" key="1">
    <citation type="submission" date="2018-09" db="EMBL/GenBank/DDBJ databases">
        <title>Streptomyces sp. nov. DS1-2, an endophytic actinomycete isolated from roots of Dendrobium scabrilingue.</title>
        <authorList>
            <person name="Kuncharoen N."/>
            <person name="Kudo T."/>
            <person name="Ohkuma M."/>
            <person name="Yuki M."/>
            <person name="Tanasupawat S."/>
        </authorList>
    </citation>
    <scope>NUCLEOTIDE SEQUENCE [LARGE SCALE GENOMIC DNA]</scope>
    <source>
        <strain evidence="10 13">AZ1-7</strain>
        <strain evidence="11 12">DS1-2</strain>
    </source>
</reference>
<sequence>MSLRPRSHSLPPGIPPARRRRPHRTVLTAALAVTLGLAGVTPALADDSAQAPTPLVDKPIGEKFSTQDATLLAEAKAAGEEFVTLLIAAEPGETDQVAERLDAVSGASVGFTEDSIGYVRVTVATGKADAAIEEATGLDDVLAIDLNDTIQAPDPSPGAGEQVAEASAARRYQGPNEDTPAENPYQPAHETGAVDFVDDHPRWDGRGVTIGVLDLGVDLAHPALQETTTGERKIVDSVTATDPIIDGDLSWRAMTTAVSGPSFTFNGTDYTAPDGDFLVNVFRESVAVGQIGGDVNRDGDTTDVFGVLYDPEAGAVRVDLDSDGDFTDESWMTPYNQDFQVGYFGTDDEDTEIAEALPFVVEIREDVPMDPYGGDWVGEVRDFVNIGIVSGNHGTHVAGITAANGLFGGEMNGAAPGAQIVSSRACVFGGGCTYTALFEGMIDLVVNRDVDLVNVSIGGLPALNDGNNARAHLYTELIDTYDVELFISAGNDGPGVNTISDPSVAEKVVSVGAAISRETWAANYGSGVDVSYGMLPFSSAGPRDDGGFKPTITGPGASINTIPTWMAGSPVAEAGYDLPPGYGMLQGTSMSSPQVAGASALLLSAAKQRGIDLSAADLRTALTSSADPIRGVQAHEQGAGLMNTEAAWRLISRGATAYEYDVRAPVDHDMSDFLATPGFGAGVYDRESAPAVGERERYDVTITRTSGPDRAVRHTLDLANNHDRTFRITGRSTVSLPLDEPVTVTLEAKPRSFGAHSAILTVDDPRSRGIDHQILATVVVPQELPEPSYAVSEEGEVQRNASDSYFVRVPEGTRSFEVALDGLADGSQTRWIAITPWGTPADNSTTTMCYPNYDNPANTCDPARRSYLNPTPGVWEIEVESRRTSPRLNNPYTVTATALGATFDPETLELAHVVAGQPTPVGWRVTNDLAPLTGTFAAGELGSALEDTPTIGHEEYLTNEVVIGEGVGSFSAVIGSPDDPGADLDLYVYRDGESVGASTSSGSEEAVVIENPEPGTYTVEVHGYSVPQGSTAFAYRDAFLSEGLGTLTVDEEQVVELAAGETASVPGEVTVTAAAAEAGEGRVIFGEVRLLNQAGTLAGSGNLTILHVTP</sequence>
<keyword evidence="3 5" id="KW-0378">Hydrolase</keyword>
<evidence type="ECO:0000313" key="13">
    <source>
        <dbReference type="Proteomes" id="UP000275024"/>
    </source>
</evidence>
<dbReference type="Gene3D" id="3.40.50.200">
    <property type="entry name" value="Peptidase S8/S53 domain"/>
    <property type="match status" value="2"/>
</dbReference>
<comment type="caution">
    <text evidence="10">The sequence shown here is derived from an EMBL/GenBank/DDBJ whole genome shotgun (WGS) entry which is preliminary data.</text>
</comment>
<dbReference type="PANTHER" id="PTHR43806">
    <property type="entry name" value="PEPTIDASE S8"/>
    <property type="match status" value="1"/>
</dbReference>
<evidence type="ECO:0000256" key="6">
    <source>
        <dbReference type="SAM" id="MobiDB-lite"/>
    </source>
</evidence>
<keyword evidence="12" id="KW-1185">Reference proteome</keyword>
<dbReference type="RefSeq" id="WP_120696339.1">
    <property type="nucleotide sequence ID" value="NZ_RBDX01000004.1"/>
</dbReference>
<feature type="active site" description="Charge relay system" evidence="5">
    <location>
        <position position="214"/>
    </location>
</feature>
<evidence type="ECO:0000256" key="3">
    <source>
        <dbReference type="ARBA" id="ARBA00022801"/>
    </source>
</evidence>
<comment type="similarity">
    <text evidence="1 5">Belongs to the peptidase S8 family.</text>
</comment>
<dbReference type="PROSITE" id="PS51892">
    <property type="entry name" value="SUBTILASE"/>
    <property type="match status" value="1"/>
</dbReference>
<dbReference type="Pfam" id="PF00082">
    <property type="entry name" value="Peptidase_S8"/>
    <property type="match status" value="1"/>
</dbReference>
<evidence type="ECO:0000256" key="4">
    <source>
        <dbReference type="ARBA" id="ARBA00022825"/>
    </source>
</evidence>
<evidence type="ECO:0000256" key="7">
    <source>
        <dbReference type="SAM" id="SignalP"/>
    </source>
</evidence>
<dbReference type="GO" id="GO:0004252">
    <property type="term" value="F:serine-type endopeptidase activity"/>
    <property type="evidence" value="ECO:0007669"/>
    <property type="project" value="UniProtKB-UniRule"/>
</dbReference>
<dbReference type="InterPro" id="IPR007280">
    <property type="entry name" value="Peptidase_C_arc/bac"/>
</dbReference>
<dbReference type="AlphaFoldDB" id="A0A3A9WEN9"/>
<dbReference type="SUPFAM" id="SSF52743">
    <property type="entry name" value="Subtilisin-like"/>
    <property type="match status" value="1"/>
</dbReference>
<proteinExistence type="inferred from homology"/>
<dbReference type="EMBL" id="RBDX01000004">
    <property type="protein sequence ID" value="RKN11072.1"/>
    <property type="molecule type" value="Genomic_DNA"/>
</dbReference>
<dbReference type="OrthoDB" id="9813435at2"/>
<dbReference type="Proteomes" id="UP000268652">
    <property type="component" value="Unassembled WGS sequence"/>
</dbReference>
<evidence type="ECO:0000313" key="12">
    <source>
        <dbReference type="Proteomes" id="UP000268652"/>
    </source>
</evidence>
<evidence type="ECO:0000313" key="11">
    <source>
        <dbReference type="EMBL" id="RKN25335.1"/>
    </source>
</evidence>
<dbReference type="Pfam" id="PF04151">
    <property type="entry name" value="PPC"/>
    <property type="match status" value="1"/>
</dbReference>
<feature type="chain" id="PRO_5017394824" evidence="7">
    <location>
        <begin position="46"/>
        <end position="1110"/>
    </location>
</feature>
<evidence type="ECO:0000313" key="10">
    <source>
        <dbReference type="EMBL" id="RKN11072.1"/>
    </source>
</evidence>
<evidence type="ECO:0000256" key="1">
    <source>
        <dbReference type="ARBA" id="ARBA00011073"/>
    </source>
</evidence>
<dbReference type="InterPro" id="IPR000209">
    <property type="entry name" value="Peptidase_S8/S53_dom"/>
</dbReference>
<evidence type="ECO:0000256" key="5">
    <source>
        <dbReference type="PROSITE-ProRule" id="PRU01240"/>
    </source>
</evidence>
<feature type="domain" description="Peptidase C-terminal archaeal/bacterial" evidence="9">
    <location>
        <begin position="981"/>
        <end position="1023"/>
    </location>
</feature>
<name>A0A3A9WEN9_9ACTN</name>
<dbReference type="PROSITE" id="PS00138">
    <property type="entry name" value="SUBTILASE_SER"/>
    <property type="match status" value="1"/>
</dbReference>
<dbReference type="PANTHER" id="PTHR43806:SF11">
    <property type="entry name" value="CEREVISIN-RELATED"/>
    <property type="match status" value="1"/>
</dbReference>
<protein>
    <submittedName>
        <fullName evidence="10">Serine protease</fullName>
    </submittedName>
</protein>
<feature type="region of interest" description="Disordered" evidence="6">
    <location>
        <begin position="1"/>
        <end position="22"/>
    </location>
</feature>
<accession>A0A3A9WEN9</accession>
<evidence type="ECO:0000259" key="8">
    <source>
        <dbReference type="Pfam" id="PF00082"/>
    </source>
</evidence>
<dbReference type="PRINTS" id="PR00723">
    <property type="entry name" value="SUBTILISIN"/>
</dbReference>
<feature type="active site" description="Charge relay system" evidence="5">
    <location>
        <position position="393"/>
    </location>
</feature>
<dbReference type="Proteomes" id="UP000275024">
    <property type="component" value="Unassembled WGS sequence"/>
</dbReference>